<feature type="non-terminal residue" evidence="3">
    <location>
        <position position="164"/>
    </location>
</feature>
<dbReference type="Gene3D" id="3.40.50.12780">
    <property type="entry name" value="N-terminal domain of ligase-like"/>
    <property type="match status" value="1"/>
</dbReference>
<evidence type="ECO:0000259" key="2">
    <source>
        <dbReference type="Pfam" id="PF00501"/>
    </source>
</evidence>
<sequence length="164" mass="18230">MTDQVSLTFPSMFRKTAEQFGDSNALSFVGENPMSYREVQKKINLVIAHLESLGIEPGDKVAILSTNMPNWGIAYFAITFMGAIVVPMLPDFLPKELENILVHSESRAIFVSEGLMPKLKDVNAPTLEHTIPIEDFSAFNKTTDLNKYKVNEEDLAAILYTSGT</sequence>
<dbReference type="InterPro" id="IPR042099">
    <property type="entry name" value="ANL_N_sf"/>
</dbReference>
<dbReference type="PANTHER" id="PTHR43813">
    <property type="entry name" value="ACYL-ACTIVATING ENZYME 16, CHLOROPLASTIC-RELATED"/>
    <property type="match status" value="1"/>
</dbReference>
<feature type="domain" description="AMP-dependent synthetase/ligase" evidence="2">
    <location>
        <begin position="13"/>
        <end position="164"/>
    </location>
</feature>
<keyword evidence="1" id="KW-0812">Transmembrane</keyword>
<proteinExistence type="predicted"/>
<gene>
    <name evidence="3" type="ORF">LCGC14_2760590</name>
</gene>
<organism evidence="3">
    <name type="scientific">marine sediment metagenome</name>
    <dbReference type="NCBI Taxonomy" id="412755"/>
    <lineage>
        <taxon>unclassified sequences</taxon>
        <taxon>metagenomes</taxon>
        <taxon>ecological metagenomes</taxon>
    </lineage>
</organism>
<keyword evidence="1" id="KW-0472">Membrane</keyword>
<dbReference type="SUPFAM" id="SSF56801">
    <property type="entry name" value="Acetyl-CoA synthetase-like"/>
    <property type="match status" value="1"/>
</dbReference>
<accession>A0A0F8ZKY9</accession>
<comment type="caution">
    <text evidence="3">The sequence shown here is derived from an EMBL/GenBank/DDBJ whole genome shotgun (WGS) entry which is preliminary data.</text>
</comment>
<dbReference type="AlphaFoldDB" id="A0A0F8ZKY9"/>
<evidence type="ECO:0000256" key="1">
    <source>
        <dbReference type="SAM" id="Phobius"/>
    </source>
</evidence>
<dbReference type="InterPro" id="IPR052987">
    <property type="entry name" value="Chloroplast_AMP-bd_Enzymes"/>
</dbReference>
<name>A0A0F8ZKY9_9ZZZZ</name>
<feature type="transmembrane region" description="Helical" evidence="1">
    <location>
        <begin position="73"/>
        <end position="93"/>
    </location>
</feature>
<evidence type="ECO:0000313" key="3">
    <source>
        <dbReference type="EMBL" id="KKK86705.1"/>
    </source>
</evidence>
<dbReference type="EMBL" id="LAZR01050727">
    <property type="protein sequence ID" value="KKK86705.1"/>
    <property type="molecule type" value="Genomic_DNA"/>
</dbReference>
<dbReference type="InterPro" id="IPR000873">
    <property type="entry name" value="AMP-dep_synth/lig_dom"/>
</dbReference>
<dbReference type="PANTHER" id="PTHR43813:SF1">
    <property type="entry name" value="ACYL-ACTIVATING ENZYME 16, CHLOROPLASTIC-RELATED"/>
    <property type="match status" value="1"/>
</dbReference>
<keyword evidence="1" id="KW-1133">Transmembrane helix</keyword>
<reference evidence="3" key="1">
    <citation type="journal article" date="2015" name="Nature">
        <title>Complex archaea that bridge the gap between prokaryotes and eukaryotes.</title>
        <authorList>
            <person name="Spang A."/>
            <person name="Saw J.H."/>
            <person name="Jorgensen S.L."/>
            <person name="Zaremba-Niedzwiedzka K."/>
            <person name="Martijn J."/>
            <person name="Lind A.E."/>
            <person name="van Eijk R."/>
            <person name="Schleper C."/>
            <person name="Guy L."/>
            <person name="Ettema T.J."/>
        </authorList>
    </citation>
    <scope>NUCLEOTIDE SEQUENCE</scope>
</reference>
<protein>
    <recommendedName>
        <fullName evidence="2">AMP-dependent synthetase/ligase domain-containing protein</fullName>
    </recommendedName>
</protein>
<dbReference type="Pfam" id="PF00501">
    <property type="entry name" value="AMP-binding"/>
    <property type="match status" value="1"/>
</dbReference>